<evidence type="ECO:0000313" key="1">
    <source>
        <dbReference type="EMBL" id="KAK6984121.1"/>
    </source>
</evidence>
<evidence type="ECO:0000313" key="2">
    <source>
        <dbReference type="Proteomes" id="UP001362999"/>
    </source>
</evidence>
<dbReference type="Proteomes" id="UP001362999">
    <property type="component" value="Unassembled WGS sequence"/>
</dbReference>
<dbReference type="AlphaFoldDB" id="A0AAV9ZIT3"/>
<accession>A0AAV9ZIT3</accession>
<feature type="non-terminal residue" evidence="1">
    <location>
        <position position="365"/>
    </location>
</feature>
<protein>
    <submittedName>
        <fullName evidence="1">Uncharacterized protein</fullName>
    </submittedName>
</protein>
<keyword evidence="2" id="KW-1185">Reference proteome</keyword>
<reference evidence="1 2" key="1">
    <citation type="journal article" date="2024" name="J Genomics">
        <title>Draft genome sequencing and assembly of Favolaschia claudopus CIRM-BRFM 2984 isolated from oak limbs.</title>
        <authorList>
            <person name="Navarro D."/>
            <person name="Drula E."/>
            <person name="Chaduli D."/>
            <person name="Cazenave R."/>
            <person name="Ahrendt S."/>
            <person name="Wang J."/>
            <person name="Lipzen A."/>
            <person name="Daum C."/>
            <person name="Barry K."/>
            <person name="Grigoriev I.V."/>
            <person name="Favel A."/>
            <person name="Rosso M.N."/>
            <person name="Martin F."/>
        </authorList>
    </citation>
    <scope>NUCLEOTIDE SEQUENCE [LARGE SCALE GENOMIC DNA]</scope>
    <source>
        <strain evidence="1 2">CIRM-BRFM 2984</strain>
    </source>
</reference>
<proteinExistence type="predicted"/>
<name>A0AAV9ZIT3_9AGAR</name>
<comment type="caution">
    <text evidence="1">The sequence shown here is derived from an EMBL/GenBank/DDBJ whole genome shotgun (WGS) entry which is preliminary data.</text>
</comment>
<gene>
    <name evidence="1" type="ORF">R3P38DRAFT_2472408</name>
</gene>
<feature type="non-terminal residue" evidence="1">
    <location>
        <position position="1"/>
    </location>
</feature>
<organism evidence="1 2">
    <name type="scientific">Favolaschia claudopus</name>
    <dbReference type="NCBI Taxonomy" id="2862362"/>
    <lineage>
        <taxon>Eukaryota</taxon>
        <taxon>Fungi</taxon>
        <taxon>Dikarya</taxon>
        <taxon>Basidiomycota</taxon>
        <taxon>Agaricomycotina</taxon>
        <taxon>Agaricomycetes</taxon>
        <taxon>Agaricomycetidae</taxon>
        <taxon>Agaricales</taxon>
        <taxon>Marasmiineae</taxon>
        <taxon>Mycenaceae</taxon>
        <taxon>Favolaschia</taxon>
    </lineage>
</organism>
<sequence length="365" mass="40122">WYDDGEGSDESDYAESISSAQELQELIDRASDEDVVRSRAENAELLDLTSAALALSADDIMQIHRLPDIDAVPEVLDEIIAEEQAAIELPALSVTEPSKPLGRGAPVPDNLDFDYLVDLRRRHQTIQAAVGVRTRVGDSADSEKAKERSLRQQLIRKFHLALKEEQDTATGTGLERAARWRASAPGGSEYYSLNFFDVCLATKLQAAAKRKTIFTKAGVPSLPEVIAARVTPLRPISIGDFGVIYTSRGLMVGHVFEMYSKGGGKYGKHEPVTESSNISALSKISVQVYEHGHGAQFRAIPTATAVVQTKQFAHIQPYQFICLLSGSPKTIPSGVELRLEDANRFKLLLRGSAKFEVAEKLFRKR</sequence>
<dbReference type="EMBL" id="JAWWNJ010000141">
    <property type="protein sequence ID" value="KAK6984121.1"/>
    <property type="molecule type" value="Genomic_DNA"/>
</dbReference>